<evidence type="ECO:0000313" key="2">
    <source>
        <dbReference type="EMBL" id="OSO97335.1"/>
    </source>
</evidence>
<evidence type="ECO:0000256" key="1">
    <source>
        <dbReference type="SAM" id="MobiDB-lite"/>
    </source>
</evidence>
<gene>
    <name evidence="2" type="ORF">B7O87_00770</name>
</gene>
<sequence length="330" mass="37349">MTGQTDLKVFSGLNSQTYEHPFDKQALASLRKMPGISTILKKINEYSIDRLLRLQTLGSEIRVTNRNFPKLYQALVTACEVLDVSPLPELYLFRGTGYIQSYIIGVEKPLIGLNLEAMEWLNPQELLYLIGSEIARIKSQNVVYHQMAIVMPNIKNLLISTTLGIGGLVASGVELSLYNWLMMSKLTADRAGLLACQNINVATNTLMKIAGLPQEYLNDDVMNDFIIQSREFASNNLDTLDKITKILSYAEPKLSWIIMRTGELLKWYDSGAYDSLIQGNFTSSDYVPKTEEVEDLDSMQNTEDRDQIKHPQNQQNNQTGSEDWNFISSW</sequence>
<protein>
    <submittedName>
        <fullName evidence="2">Peptidase M48</fullName>
    </submittedName>
</protein>
<dbReference type="CDD" id="cd07325">
    <property type="entry name" value="M48_Ste24p_like"/>
    <property type="match status" value="1"/>
</dbReference>
<dbReference type="Proteomes" id="UP000192997">
    <property type="component" value="Unassembled WGS sequence"/>
</dbReference>
<dbReference type="RefSeq" id="WP_009343778.1">
    <property type="nucleotide sequence ID" value="NZ_NBYN01000003.1"/>
</dbReference>
<accession>A0A1X4GJI1</accession>
<dbReference type="EMBL" id="NBYN01000003">
    <property type="protein sequence ID" value="OSO97335.1"/>
    <property type="molecule type" value="Genomic_DNA"/>
</dbReference>
<dbReference type="AlphaFoldDB" id="A0A1X4GJI1"/>
<reference evidence="3" key="1">
    <citation type="submission" date="2017-04" db="EMBL/GenBank/DDBJ databases">
        <authorList>
            <person name="Abreu V.A."/>
            <person name="Popin R.V."/>
            <person name="Rigonato J."/>
            <person name="Andreote A.P."/>
            <person name="Schaker P.C."/>
            <person name="Hoff-Risseti C."/>
            <person name="Alvarenga D.O."/>
            <person name="Varani A.M."/>
            <person name="Fiore M.F."/>
        </authorList>
    </citation>
    <scope>NUCLEOTIDE SEQUENCE [LARGE SCALE GENOMIC DNA]</scope>
    <source>
        <strain evidence="3">CENA303</strain>
    </source>
</reference>
<evidence type="ECO:0000313" key="3">
    <source>
        <dbReference type="Proteomes" id="UP000192997"/>
    </source>
</evidence>
<organism evidence="2 3">
    <name type="scientific">Cylindrospermopsis raciborskii CENA303</name>
    <dbReference type="NCBI Taxonomy" id="1170769"/>
    <lineage>
        <taxon>Bacteria</taxon>
        <taxon>Bacillati</taxon>
        <taxon>Cyanobacteriota</taxon>
        <taxon>Cyanophyceae</taxon>
        <taxon>Nostocales</taxon>
        <taxon>Aphanizomenonaceae</taxon>
        <taxon>Cylindrospermopsis</taxon>
    </lineage>
</organism>
<name>A0A1X4GJI1_9CYAN</name>
<feature type="compositionally biased region" description="Polar residues" evidence="1">
    <location>
        <begin position="310"/>
        <end position="330"/>
    </location>
</feature>
<proteinExistence type="predicted"/>
<feature type="region of interest" description="Disordered" evidence="1">
    <location>
        <begin position="296"/>
        <end position="330"/>
    </location>
</feature>
<comment type="caution">
    <text evidence="2">The sequence shown here is derived from an EMBL/GenBank/DDBJ whole genome shotgun (WGS) entry which is preliminary data.</text>
</comment>